<protein>
    <recommendedName>
        <fullName evidence="3">Nucleic acid binding OB-fold tRNA/helicase-type</fullName>
    </recommendedName>
</protein>
<proteinExistence type="predicted"/>
<accession>A0A1Z4JJ62</accession>
<organism evidence="1 2">
    <name type="scientific">Leptolyngbya boryana NIES-2135</name>
    <dbReference type="NCBI Taxonomy" id="1973484"/>
    <lineage>
        <taxon>Bacteria</taxon>
        <taxon>Bacillati</taxon>
        <taxon>Cyanobacteriota</taxon>
        <taxon>Cyanophyceae</taxon>
        <taxon>Leptolyngbyales</taxon>
        <taxon>Leptolyngbyaceae</taxon>
        <taxon>Leptolyngbya group</taxon>
        <taxon>Leptolyngbya</taxon>
    </lineage>
</organism>
<reference evidence="1 2" key="1">
    <citation type="submission" date="2017-06" db="EMBL/GenBank/DDBJ databases">
        <title>Genome sequencing of cyanobaciteial culture collection at National Institute for Environmental Studies (NIES).</title>
        <authorList>
            <person name="Hirose Y."/>
            <person name="Shimura Y."/>
            <person name="Fujisawa T."/>
            <person name="Nakamura Y."/>
            <person name="Kawachi M."/>
        </authorList>
    </citation>
    <scope>NUCLEOTIDE SEQUENCE [LARGE SCALE GENOMIC DNA]</scope>
    <source>
        <strain evidence="1 2">NIES-2135</strain>
    </source>
</reference>
<keyword evidence="2" id="KW-1185">Reference proteome</keyword>
<name>A0A1Z4JJ62_LEPBY</name>
<dbReference type="Proteomes" id="UP000217895">
    <property type="component" value="Chromosome"/>
</dbReference>
<dbReference type="PROSITE" id="PS51257">
    <property type="entry name" value="PROKAR_LIPOPROTEIN"/>
    <property type="match status" value="1"/>
</dbReference>
<dbReference type="EMBL" id="AP018203">
    <property type="protein sequence ID" value="BAY56809.1"/>
    <property type="molecule type" value="Genomic_DNA"/>
</dbReference>
<sequence>MGFSRIGVVLLCVSAIGCTTSPDLPSTSNNVLSVLEPGEQVKANQVSQKRDRVVQVQGQIKAQAPLMGGQRAYEVQDETGSVWVVSDRTVPATGSRVSVQGRVKFQKIEIGGKDQSSVYIEQQ</sequence>
<evidence type="ECO:0000313" key="1">
    <source>
        <dbReference type="EMBL" id="BAY56809.1"/>
    </source>
</evidence>
<dbReference type="AlphaFoldDB" id="A0A1Z4JJ62"/>
<gene>
    <name evidence="1" type="ORF">NIES2135_36490</name>
</gene>
<evidence type="ECO:0008006" key="3">
    <source>
        <dbReference type="Google" id="ProtNLM"/>
    </source>
</evidence>
<evidence type="ECO:0000313" key="2">
    <source>
        <dbReference type="Proteomes" id="UP000217895"/>
    </source>
</evidence>